<feature type="compositionally biased region" description="Polar residues" evidence="1">
    <location>
        <begin position="46"/>
        <end position="59"/>
    </location>
</feature>
<proteinExistence type="predicted"/>
<name>A0A0M9A0D7_9HYME</name>
<dbReference type="EMBL" id="KQ435794">
    <property type="protein sequence ID" value="KOX73776.1"/>
    <property type="molecule type" value="Genomic_DNA"/>
</dbReference>
<evidence type="ECO:0000313" key="2">
    <source>
        <dbReference type="EMBL" id="KOX73776.1"/>
    </source>
</evidence>
<feature type="region of interest" description="Disordered" evidence="1">
    <location>
        <begin position="1"/>
        <end position="59"/>
    </location>
</feature>
<dbReference type="Proteomes" id="UP000053105">
    <property type="component" value="Unassembled WGS sequence"/>
</dbReference>
<dbReference type="AlphaFoldDB" id="A0A0M9A0D7"/>
<accession>A0A0M9A0D7</accession>
<sequence length="123" mass="13863">MEGRVRSQPAQKSKTNKWPWRHRADESLQGLERGPIRASFPRRRPLTSNSPVVSPPSFQTSNFIPDFRGFLCKHTASRQASDATCDPLRQPPTQKWTSPTFLNLSSPSGSLLFRPSLSSDRRG</sequence>
<evidence type="ECO:0000313" key="3">
    <source>
        <dbReference type="Proteomes" id="UP000053105"/>
    </source>
</evidence>
<organism evidence="2 3">
    <name type="scientific">Melipona quadrifasciata</name>
    <dbReference type="NCBI Taxonomy" id="166423"/>
    <lineage>
        <taxon>Eukaryota</taxon>
        <taxon>Metazoa</taxon>
        <taxon>Ecdysozoa</taxon>
        <taxon>Arthropoda</taxon>
        <taxon>Hexapoda</taxon>
        <taxon>Insecta</taxon>
        <taxon>Pterygota</taxon>
        <taxon>Neoptera</taxon>
        <taxon>Endopterygota</taxon>
        <taxon>Hymenoptera</taxon>
        <taxon>Apocrita</taxon>
        <taxon>Aculeata</taxon>
        <taxon>Apoidea</taxon>
        <taxon>Anthophila</taxon>
        <taxon>Apidae</taxon>
        <taxon>Melipona</taxon>
    </lineage>
</organism>
<gene>
    <name evidence="2" type="ORF">WN51_13854</name>
</gene>
<keyword evidence="3" id="KW-1185">Reference proteome</keyword>
<protein>
    <submittedName>
        <fullName evidence="2">Uncharacterized protein</fullName>
    </submittedName>
</protein>
<evidence type="ECO:0000256" key="1">
    <source>
        <dbReference type="SAM" id="MobiDB-lite"/>
    </source>
</evidence>
<feature type="region of interest" description="Disordered" evidence="1">
    <location>
        <begin position="78"/>
        <end position="108"/>
    </location>
</feature>
<feature type="compositionally biased region" description="Polar residues" evidence="1">
    <location>
        <begin position="91"/>
        <end position="108"/>
    </location>
</feature>
<reference evidence="2 3" key="1">
    <citation type="submission" date="2015-07" db="EMBL/GenBank/DDBJ databases">
        <title>The genome of Melipona quadrifasciata.</title>
        <authorList>
            <person name="Pan H."/>
            <person name="Kapheim K."/>
        </authorList>
    </citation>
    <scope>NUCLEOTIDE SEQUENCE [LARGE SCALE GENOMIC DNA]</scope>
    <source>
        <strain evidence="2">0111107301</strain>
        <tissue evidence="2">Whole body</tissue>
    </source>
</reference>